<evidence type="ECO:0000313" key="15">
    <source>
        <dbReference type="EMBL" id="MDQ0360388.1"/>
    </source>
</evidence>
<evidence type="ECO:0000256" key="8">
    <source>
        <dbReference type="ARBA" id="ARBA00022777"/>
    </source>
</evidence>
<evidence type="ECO:0000259" key="14">
    <source>
        <dbReference type="PROSITE" id="PS51103"/>
    </source>
</evidence>
<feature type="transmembrane region" description="Helical" evidence="12">
    <location>
        <begin position="207"/>
        <end position="229"/>
    </location>
</feature>
<dbReference type="InterPro" id="IPR001996">
    <property type="entry name" value="PTS_IIB_1"/>
</dbReference>
<feature type="transmembrane region" description="Helical" evidence="12">
    <location>
        <begin position="382"/>
        <end position="411"/>
    </location>
</feature>
<keyword evidence="4" id="KW-0762">Sugar transport</keyword>
<feature type="domain" description="PTS EIIB type-1" evidence="13">
    <location>
        <begin position="5"/>
        <end position="87"/>
    </location>
</feature>
<evidence type="ECO:0000256" key="4">
    <source>
        <dbReference type="ARBA" id="ARBA00022597"/>
    </source>
</evidence>
<dbReference type="PROSITE" id="PS51103">
    <property type="entry name" value="PTS_EIIC_TYPE_1"/>
    <property type="match status" value="1"/>
</dbReference>
<sequence length="453" mass="48764">MKNYDELIDKIIDGVGGKDNIESVIHCTTRLRFTLKAKDKADVKKIEAIPGVLGTQSGAGTFHVLIGPHVIDVYSQLIQRTGIQGGGEVADDEPKEKIGLFDRFTRMMSAVYAPYIPILATGGIASGIAGLLVNWGVLNADSLTYQSFYSIFYSLIYFFPILLAYTAAKHFKGNQYVAAVLGAAIMYPGVSNMLVNGESANMFGINFPAYNFASSFVPILLAVFCMSHFERWLKKYVPQAIQFTIVPAACLFIFVPLTIMVFGPIGSFVANGISDAYVALMDVRILSGLLLGAFFSLIILLGMHWALTPIMLDLLAKQGFEYGLAAGGMSNYAILGVCLAVMVFARNREMKQTAGSASFTLALCGISEPSLYGVILKEKKYIGVMCVAGALGGLICALFDVAAVNFAYAGVLSFGAWLSTVNFPFYVVALVASISAGFILTALVIKVDERKKA</sequence>
<feature type="transmembrane region" description="Helical" evidence="12">
    <location>
        <begin position="147"/>
        <end position="165"/>
    </location>
</feature>
<dbReference type="InterPro" id="IPR013013">
    <property type="entry name" value="PTS_EIIC_1"/>
</dbReference>
<dbReference type="PROSITE" id="PS51098">
    <property type="entry name" value="PTS_EIIB_TYPE_1"/>
    <property type="match status" value="1"/>
</dbReference>
<evidence type="ECO:0000256" key="11">
    <source>
        <dbReference type="PROSITE-ProRule" id="PRU00421"/>
    </source>
</evidence>
<evidence type="ECO:0000256" key="12">
    <source>
        <dbReference type="SAM" id="Phobius"/>
    </source>
</evidence>
<keyword evidence="3" id="KW-1003">Cell membrane</keyword>
<organism evidence="15 16">
    <name type="scientific">Breznakia pachnodae</name>
    <dbReference type="NCBI Taxonomy" id="265178"/>
    <lineage>
        <taxon>Bacteria</taxon>
        <taxon>Bacillati</taxon>
        <taxon>Bacillota</taxon>
        <taxon>Erysipelotrichia</taxon>
        <taxon>Erysipelotrichales</taxon>
        <taxon>Erysipelotrichaceae</taxon>
        <taxon>Breznakia</taxon>
    </lineage>
</organism>
<dbReference type="EMBL" id="JAUSUR010000001">
    <property type="protein sequence ID" value="MDQ0360388.1"/>
    <property type="molecule type" value="Genomic_DNA"/>
</dbReference>
<comment type="caution">
    <text evidence="15">The sequence shown here is derived from an EMBL/GenBank/DDBJ whole genome shotgun (WGS) entry which is preliminary data.</text>
</comment>
<proteinExistence type="predicted"/>
<keyword evidence="2" id="KW-0813">Transport</keyword>
<evidence type="ECO:0000256" key="1">
    <source>
        <dbReference type="ARBA" id="ARBA00004651"/>
    </source>
</evidence>
<dbReference type="InterPro" id="IPR050558">
    <property type="entry name" value="PTS_Sugar-Specific_Components"/>
</dbReference>
<evidence type="ECO:0000256" key="3">
    <source>
        <dbReference type="ARBA" id="ARBA00022475"/>
    </source>
</evidence>
<keyword evidence="7 12" id="KW-0812">Transmembrane</keyword>
<dbReference type="RefSeq" id="WP_307406253.1">
    <property type="nucleotide sequence ID" value="NZ_JAUSUR010000001.1"/>
</dbReference>
<dbReference type="CDD" id="cd00212">
    <property type="entry name" value="PTS_IIB_glc"/>
    <property type="match status" value="1"/>
</dbReference>
<keyword evidence="6" id="KW-0598">Phosphotransferase system</keyword>
<evidence type="ECO:0000256" key="2">
    <source>
        <dbReference type="ARBA" id="ARBA00022448"/>
    </source>
</evidence>
<accession>A0ABU0E0J9</accession>
<feature type="domain" description="PTS EIIC type-1" evidence="14">
    <location>
        <begin position="106"/>
        <end position="453"/>
    </location>
</feature>
<dbReference type="Pfam" id="PF00367">
    <property type="entry name" value="PTS_EIIB"/>
    <property type="match status" value="1"/>
</dbReference>
<feature type="transmembrane region" description="Helical" evidence="12">
    <location>
        <begin position="285"/>
        <end position="307"/>
    </location>
</feature>
<keyword evidence="16" id="KW-1185">Reference proteome</keyword>
<evidence type="ECO:0000256" key="10">
    <source>
        <dbReference type="ARBA" id="ARBA00023136"/>
    </source>
</evidence>
<keyword evidence="5" id="KW-0808">Transferase</keyword>
<dbReference type="PANTHER" id="PTHR30175">
    <property type="entry name" value="PHOSPHOTRANSFERASE SYSTEM TRANSPORT PROTEIN"/>
    <property type="match status" value="1"/>
</dbReference>
<dbReference type="PANTHER" id="PTHR30175:SF1">
    <property type="entry name" value="PTS SYSTEM ARBUTIN-, CELLOBIOSE-, AND SALICIN-SPECIFIC EIIBC COMPONENT-RELATED"/>
    <property type="match status" value="1"/>
</dbReference>
<evidence type="ECO:0000313" key="16">
    <source>
        <dbReference type="Proteomes" id="UP001230220"/>
    </source>
</evidence>
<evidence type="ECO:0000256" key="6">
    <source>
        <dbReference type="ARBA" id="ARBA00022683"/>
    </source>
</evidence>
<comment type="subcellular location">
    <subcellularLocation>
        <location evidence="1">Cell membrane</location>
        <topology evidence="1">Multi-pass membrane protein</topology>
    </subcellularLocation>
</comment>
<feature type="transmembrane region" description="Helical" evidence="12">
    <location>
        <begin position="112"/>
        <end position="135"/>
    </location>
</feature>
<feature type="transmembrane region" description="Helical" evidence="12">
    <location>
        <begin position="319"/>
        <end position="345"/>
    </location>
</feature>
<dbReference type="InterPro" id="IPR018113">
    <property type="entry name" value="PTrfase_EIIB_Cys"/>
</dbReference>
<reference evidence="15 16" key="1">
    <citation type="submission" date="2023-07" db="EMBL/GenBank/DDBJ databases">
        <title>Genomic Encyclopedia of Type Strains, Phase IV (KMG-IV): sequencing the most valuable type-strain genomes for metagenomic binning, comparative biology and taxonomic classification.</title>
        <authorList>
            <person name="Goeker M."/>
        </authorList>
    </citation>
    <scope>NUCLEOTIDE SEQUENCE [LARGE SCALE GENOMIC DNA]</scope>
    <source>
        <strain evidence="15 16">DSM 16784</strain>
    </source>
</reference>
<keyword evidence="8" id="KW-0418">Kinase</keyword>
<dbReference type="InterPro" id="IPR003352">
    <property type="entry name" value="PTS_EIIC"/>
</dbReference>
<evidence type="ECO:0000256" key="9">
    <source>
        <dbReference type="ARBA" id="ARBA00022989"/>
    </source>
</evidence>
<dbReference type="Proteomes" id="UP001230220">
    <property type="component" value="Unassembled WGS sequence"/>
</dbReference>
<dbReference type="Pfam" id="PF02378">
    <property type="entry name" value="PTS_EIIC"/>
    <property type="match status" value="1"/>
</dbReference>
<gene>
    <name evidence="15" type="ORF">J2S15_001119</name>
</gene>
<evidence type="ECO:0000256" key="5">
    <source>
        <dbReference type="ARBA" id="ARBA00022679"/>
    </source>
</evidence>
<protein>
    <submittedName>
        <fullName evidence="15">PTS system beta-glucosides-specific IIC component</fullName>
    </submittedName>
</protein>
<name>A0ABU0E0J9_9FIRM</name>
<keyword evidence="10 12" id="KW-0472">Membrane</keyword>
<dbReference type="Gene3D" id="3.30.1360.60">
    <property type="entry name" value="Glucose permease domain IIB"/>
    <property type="match status" value="1"/>
</dbReference>
<feature type="transmembrane region" description="Helical" evidence="12">
    <location>
        <begin position="423"/>
        <end position="445"/>
    </location>
</feature>
<dbReference type="InterPro" id="IPR036878">
    <property type="entry name" value="Glu_permease_IIB"/>
</dbReference>
<feature type="active site" description="Phosphocysteine intermediate; for EIIB activity" evidence="11">
    <location>
        <position position="27"/>
    </location>
</feature>
<keyword evidence="9 12" id="KW-1133">Transmembrane helix</keyword>
<dbReference type="SUPFAM" id="SSF55604">
    <property type="entry name" value="Glucose permease domain IIB"/>
    <property type="match status" value="1"/>
</dbReference>
<feature type="transmembrane region" description="Helical" evidence="12">
    <location>
        <begin position="241"/>
        <end position="265"/>
    </location>
</feature>
<evidence type="ECO:0000256" key="7">
    <source>
        <dbReference type="ARBA" id="ARBA00022692"/>
    </source>
</evidence>
<evidence type="ECO:0000259" key="13">
    <source>
        <dbReference type="PROSITE" id="PS51098"/>
    </source>
</evidence>